<dbReference type="EMBL" id="JBBJBU010000001">
    <property type="protein sequence ID" value="KAK7208399.1"/>
    <property type="molecule type" value="Genomic_DNA"/>
</dbReference>
<dbReference type="SMART" id="SM01065">
    <property type="entry name" value="CBM_2"/>
    <property type="match status" value="1"/>
</dbReference>
<feature type="region of interest" description="Disordered" evidence="1">
    <location>
        <begin position="208"/>
        <end position="280"/>
    </location>
</feature>
<keyword evidence="2" id="KW-1133">Transmembrane helix</keyword>
<feature type="compositionally biased region" description="Low complexity" evidence="1">
    <location>
        <begin position="114"/>
        <end position="133"/>
    </location>
</feature>
<dbReference type="Proteomes" id="UP001498771">
    <property type="component" value="Unassembled WGS sequence"/>
</dbReference>
<keyword evidence="2" id="KW-0472">Membrane</keyword>
<dbReference type="PANTHER" id="PTHR10343">
    <property type="entry name" value="5'-AMP-ACTIVATED PROTEIN KINASE , BETA SUBUNIT"/>
    <property type="match status" value="1"/>
</dbReference>
<organism evidence="4 5">
    <name type="scientific">Myxozyma melibiosi</name>
    <dbReference type="NCBI Taxonomy" id="54550"/>
    <lineage>
        <taxon>Eukaryota</taxon>
        <taxon>Fungi</taxon>
        <taxon>Dikarya</taxon>
        <taxon>Ascomycota</taxon>
        <taxon>Saccharomycotina</taxon>
        <taxon>Lipomycetes</taxon>
        <taxon>Lipomycetales</taxon>
        <taxon>Lipomycetaceae</taxon>
        <taxon>Myxozyma</taxon>
    </lineage>
</organism>
<name>A0ABR1FEW8_9ASCO</name>
<keyword evidence="5" id="KW-1185">Reference proteome</keyword>
<dbReference type="SUPFAM" id="SSF81296">
    <property type="entry name" value="E set domains"/>
    <property type="match status" value="1"/>
</dbReference>
<comment type="caution">
    <text evidence="4">The sequence shown here is derived from an EMBL/GenBank/DDBJ whole genome shotgun (WGS) entry which is preliminary data.</text>
</comment>
<dbReference type="Gene3D" id="2.60.40.10">
    <property type="entry name" value="Immunoglobulins"/>
    <property type="match status" value="1"/>
</dbReference>
<gene>
    <name evidence="4" type="ORF">BZA70DRAFT_273640</name>
</gene>
<dbReference type="InterPro" id="IPR014756">
    <property type="entry name" value="Ig_E-set"/>
</dbReference>
<feature type="region of interest" description="Disordered" evidence="1">
    <location>
        <begin position="114"/>
        <end position="137"/>
    </location>
</feature>
<accession>A0ABR1FEW8</accession>
<evidence type="ECO:0000256" key="1">
    <source>
        <dbReference type="SAM" id="MobiDB-lite"/>
    </source>
</evidence>
<dbReference type="Pfam" id="PF16561">
    <property type="entry name" value="AMPK1_CBM"/>
    <property type="match status" value="1"/>
</dbReference>
<dbReference type="InterPro" id="IPR002044">
    <property type="entry name" value="CBM20"/>
</dbReference>
<evidence type="ECO:0000313" key="4">
    <source>
        <dbReference type="EMBL" id="KAK7208399.1"/>
    </source>
</evidence>
<dbReference type="InterPro" id="IPR050827">
    <property type="entry name" value="CRP1_MDG1_kinase"/>
</dbReference>
<dbReference type="PANTHER" id="PTHR10343:SF94">
    <property type="entry name" value="MDG1P"/>
    <property type="match status" value="1"/>
</dbReference>
<keyword evidence="2" id="KW-0812">Transmembrane</keyword>
<dbReference type="InterPro" id="IPR013783">
    <property type="entry name" value="Ig-like_fold"/>
</dbReference>
<evidence type="ECO:0000256" key="2">
    <source>
        <dbReference type="SAM" id="Phobius"/>
    </source>
</evidence>
<dbReference type="InterPro" id="IPR032640">
    <property type="entry name" value="AMPK1_CBM"/>
</dbReference>
<sequence>MGGFSYTFKWPADPPANEVYVTGSFDNWSKSAPLVKETDGSWTVSVPLPKEKITYKFVVDDQWLVDPNAKIERDSSGVENNVIDESDVSALSSSSGVIPESGIPIAAAAAAPAPAPTATADSSSSEATPAAPAADKETFTTEDHINALNAAPGIVIPSNIAQIPYTNSETNKGTSTSTTAAPESLNAFSAAPGPVLPNNPQMLAAFDKKENEPSSTTAPTPTTTAAEPTAAETAPSSDAGATAPEATPTAAAAASPASSEAKKQKSSIFDKTSSNTPTTKIDRADWTGIAFAAAAAAVLLIAVAAGYRYYY</sequence>
<feature type="transmembrane region" description="Helical" evidence="2">
    <location>
        <begin position="286"/>
        <end position="310"/>
    </location>
</feature>
<proteinExistence type="predicted"/>
<feature type="compositionally biased region" description="Low complexity" evidence="1">
    <location>
        <begin position="213"/>
        <end position="259"/>
    </location>
</feature>
<dbReference type="GeneID" id="90037372"/>
<dbReference type="RefSeq" id="XP_064771432.1">
    <property type="nucleotide sequence ID" value="XM_064911860.1"/>
</dbReference>
<feature type="compositionally biased region" description="Polar residues" evidence="1">
    <location>
        <begin position="266"/>
        <end position="279"/>
    </location>
</feature>
<evidence type="ECO:0000259" key="3">
    <source>
        <dbReference type="SMART" id="SM01065"/>
    </source>
</evidence>
<evidence type="ECO:0000313" key="5">
    <source>
        <dbReference type="Proteomes" id="UP001498771"/>
    </source>
</evidence>
<protein>
    <recommendedName>
        <fullName evidence="3">CBM20 domain-containing protein</fullName>
    </recommendedName>
</protein>
<feature type="domain" description="CBM20" evidence="3">
    <location>
        <begin position="3"/>
        <end position="83"/>
    </location>
</feature>
<dbReference type="CDD" id="cd02859">
    <property type="entry name" value="E_set_AMPKbeta_like_N"/>
    <property type="match status" value="1"/>
</dbReference>
<reference evidence="4 5" key="1">
    <citation type="submission" date="2024-03" db="EMBL/GenBank/DDBJ databases">
        <title>Genome-scale model development and genomic sequencing of the oleaginous clade Lipomyces.</title>
        <authorList>
            <consortium name="Lawrence Berkeley National Laboratory"/>
            <person name="Czajka J.J."/>
            <person name="Han Y."/>
            <person name="Kim J."/>
            <person name="Mondo S.J."/>
            <person name="Hofstad B.A."/>
            <person name="Robles A."/>
            <person name="Haridas S."/>
            <person name="Riley R."/>
            <person name="LaButti K."/>
            <person name="Pangilinan J."/>
            <person name="Andreopoulos W."/>
            <person name="Lipzen A."/>
            <person name="Yan J."/>
            <person name="Wang M."/>
            <person name="Ng V."/>
            <person name="Grigoriev I.V."/>
            <person name="Spatafora J.W."/>
            <person name="Magnuson J.K."/>
            <person name="Baker S.E."/>
            <person name="Pomraning K.R."/>
        </authorList>
    </citation>
    <scope>NUCLEOTIDE SEQUENCE [LARGE SCALE GENOMIC DNA]</scope>
    <source>
        <strain evidence="4 5">Phaff 52-87</strain>
    </source>
</reference>